<gene>
    <name evidence="3" type="ORF">MNBD_DELTA01-281</name>
</gene>
<reference evidence="3" key="1">
    <citation type="submission" date="2018-06" db="EMBL/GenBank/DDBJ databases">
        <authorList>
            <person name="Zhirakovskaya E."/>
        </authorList>
    </citation>
    <scope>NUCLEOTIDE SEQUENCE</scope>
</reference>
<dbReference type="InterPro" id="IPR008995">
    <property type="entry name" value="Mo/tungstate-bd_C_term_dom"/>
</dbReference>
<organism evidence="3">
    <name type="scientific">hydrothermal vent metagenome</name>
    <dbReference type="NCBI Taxonomy" id="652676"/>
    <lineage>
        <taxon>unclassified sequences</taxon>
        <taxon>metagenomes</taxon>
        <taxon>ecological metagenomes</taxon>
    </lineage>
</organism>
<sequence>MKLSGRNQIPGEVVEIKFGDVVCEVVLQVGENQISGVITRTSVDNMELKIGDRVTALIKATEVSFIK</sequence>
<keyword evidence="1" id="KW-0500">Molybdenum</keyword>
<dbReference type="NCBIfam" id="TIGR00638">
    <property type="entry name" value="Mop"/>
    <property type="match status" value="1"/>
</dbReference>
<dbReference type="InterPro" id="IPR005116">
    <property type="entry name" value="Transp-assoc_OB_typ1"/>
</dbReference>
<dbReference type="EMBL" id="UOEA01000036">
    <property type="protein sequence ID" value="VAV83140.1"/>
    <property type="molecule type" value="Genomic_DNA"/>
</dbReference>
<dbReference type="Pfam" id="PF03459">
    <property type="entry name" value="TOBE"/>
    <property type="match status" value="1"/>
</dbReference>
<dbReference type="AlphaFoldDB" id="A0A3B0QNF6"/>
<dbReference type="Gene3D" id="2.40.50.100">
    <property type="match status" value="1"/>
</dbReference>
<accession>A0A3B0QNF6</accession>
<dbReference type="GO" id="GO:0015689">
    <property type="term" value="P:molybdate ion transport"/>
    <property type="evidence" value="ECO:0007669"/>
    <property type="project" value="InterPro"/>
</dbReference>
<feature type="domain" description="Mop" evidence="2">
    <location>
        <begin position="2"/>
        <end position="67"/>
    </location>
</feature>
<evidence type="ECO:0000313" key="3">
    <source>
        <dbReference type="EMBL" id="VAV83140.1"/>
    </source>
</evidence>
<evidence type="ECO:0000256" key="1">
    <source>
        <dbReference type="ARBA" id="ARBA00022505"/>
    </source>
</evidence>
<proteinExistence type="predicted"/>
<name>A0A3B0QNF6_9ZZZZ</name>
<dbReference type="InterPro" id="IPR004606">
    <property type="entry name" value="Mop_domain"/>
</dbReference>
<evidence type="ECO:0000259" key="2">
    <source>
        <dbReference type="PROSITE" id="PS51866"/>
    </source>
</evidence>
<dbReference type="SUPFAM" id="SSF50331">
    <property type="entry name" value="MOP-like"/>
    <property type="match status" value="1"/>
</dbReference>
<dbReference type="PROSITE" id="PS51866">
    <property type="entry name" value="MOP"/>
    <property type="match status" value="1"/>
</dbReference>
<protein>
    <recommendedName>
        <fullName evidence="2">Mop domain-containing protein</fullName>
    </recommendedName>
</protein>